<dbReference type="PANTHER" id="PTHR43316">
    <property type="entry name" value="HYDROLASE, HALOACID DELAHOGENASE-RELATED"/>
    <property type="match status" value="1"/>
</dbReference>
<proteinExistence type="predicted"/>
<accession>A0A235B9D4</accession>
<evidence type="ECO:0000313" key="3">
    <source>
        <dbReference type="Proteomes" id="UP000215459"/>
    </source>
</evidence>
<dbReference type="RefSeq" id="WP_094263802.1">
    <property type="nucleotide sequence ID" value="NZ_NOWF01000003.1"/>
</dbReference>
<evidence type="ECO:0000256" key="1">
    <source>
        <dbReference type="ARBA" id="ARBA00022801"/>
    </source>
</evidence>
<dbReference type="Pfam" id="PF00702">
    <property type="entry name" value="Hydrolase"/>
    <property type="match status" value="1"/>
</dbReference>
<dbReference type="SUPFAM" id="SSF56784">
    <property type="entry name" value="HAD-like"/>
    <property type="match status" value="1"/>
</dbReference>
<dbReference type="AlphaFoldDB" id="A0A235B9D4"/>
<comment type="caution">
    <text evidence="2">The sequence shown here is derived from an EMBL/GenBank/DDBJ whole genome shotgun (WGS) entry which is preliminary data.</text>
</comment>
<dbReference type="InterPro" id="IPR051540">
    <property type="entry name" value="S-2-haloacid_dehalogenase"/>
</dbReference>
<dbReference type="InterPro" id="IPR036412">
    <property type="entry name" value="HAD-like_sf"/>
</dbReference>
<dbReference type="SFLD" id="SFLDG01129">
    <property type="entry name" value="C1.5:_HAD__Beta-PGM__Phosphata"/>
    <property type="match status" value="1"/>
</dbReference>
<name>A0A235B9D4_9BACL</name>
<dbReference type="PANTHER" id="PTHR43316:SF3">
    <property type="entry name" value="HALOACID DEHALOGENASE, TYPE II (AFU_ORTHOLOGUE AFUA_2G07750)-RELATED"/>
    <property type="match status" value="1"/>
</dbReference>
<dbReference type="InterPro" id="IPR023214">
    <property type="entry name" value="HAD_sf"/>
</dbReference>
<dbReference type="Proteomes" id="UP000215459">
    <property type="component" value="Unassembled WGS sequence"/>
</dbReference>
<organism evidence="2 3">
    <name type="scientific">Paludifilum halophilum</name>
    <dbReference type="NCBI Taxonomy" id="1642702"/>
    <lineage>
        <taxon>Bacteria</taxon>
        <taxon>Bacillati</taxon>
        <taxon>Bacillota</taxon>
        <taxon>Bacilli</taxon>
        <taxon>Bacillales</taxon>
        <taxon>Thermoactinomycetaceae</taxon>
        <taxon>Paludifilum</taxon>
    </lineage>
</organism>
<dbReference type="OrthoDB" id="9809962at2"/>
<dbReference type="NCBIfam" id="TIGR01549">
    <property type="entry name" value="HAD-SF-IA-v1"/>
    <property type="match status" value="1"/>
</dbReference>
<gene>
    <name evidence="2" type="ORF">CHM34_06625</name>
</gene>
<sequence>MVKVCCFDLDGTLLPMDMEAFVRHYLEELAPHVAHLLSPDRLVSLIWDATKAMIENDNPDSTNEEVFQRRFLSQSGLKREEIWPLFERFYREHFPKLKAYVQPTPLSRQVVEAALERGYRVIVATNPVFPRDAIWERIRWGRVEDLIDWATVYEETHYCKPNPKYYQEIIHRLGVQPEECVMIGNDMQEDMVAKTVGMKTYFLKDCRIDRGDPAYRPDQEGSLSELLEDIRCGQGVFSRKVG</sequence>
<dbReference type="SFLD" id="SFLDS00003">
    <property type="entry name" value="Haloacid_Dehalogenase"/>
    <property type="match status" value="1"/>
</dbReference>
<dbReference type="EMBL" id="NOWF01000003">
    <property type="protein sequence ID" value="OYD08497.1"/>
    <property type="molecule type" value="Genomic_DNA"/>
</dbReference>
<keyword evidence="3" id="KW-1185">Reference proteome</keyword>
<dbReference type="InterPro" id="IPR006439">
    <property type="entry name" value="HAD-SF_hydro_IA"/>
</dbReference>
<reference evidence="2" key="1">
    <citation type="submission" date="2017-07" db="EMBL/GenBank/DDBJ databases">
        <title>The genome sequence of Paludifilum halophilum highlights mechanisms for microbial adaptation to high salt environemnts.</title>
        <authorList>
            <person name="Belbahri L."/>
        </authorList>
    </citation>
    <scope>NUCLEOTIDE SEQUENCE [LARGE SCALE GENOMIC DNA]</scope>
    <source>
        <strain evidence="2">DSM 102817</strain>
    </source>
</reference>
<dbReference type="PRINTS" id="PR00413">
    <property type="entry name" value="HADHALOGNASE"/>
</dbReference>
<dbReference type="GO" id="GO:0016787">
    <property type="term" value="F:hydrolase activity"/>
    <property type="evidence" value="ECO:0007669"/>
    <property type="project" value="UniProtKB-KW"/>
</dbReference>
<protein>
    <submittedName>
        <fullName evidence="2">Haloacid dehalogenase</fullName>
    </submittedName>
</protein>
<evidence type="ECO:0000313" key="2">
    <source>
        <dbReference type="EMBL" id="OYD08497.1"/>
    </source>
</evidence>
<keyword evidence="1" id="KW-0378">Hydrolase</keyword>
<dbReference type="Gene3D" id="3.40.50.1000">
    <property type="entry name" value="HAD superfamily/HAD-like"/>
    <property type="match status" value="1"/>
</dbReference>